<keyword evidence="2 4" id="KW-0371">Homeobox</keyword>
<evidence type="ECO:0000256" key="6">
    <source>
        <dbReference type="SAM" id="MobiDB-lite"/>
    </source>
</evidence>
<dbReference type="CDD" id="cd00086">
    <property type="entry name" value="homeodomain"/>
    <property type="match status" value="1"/>
</dbReference>
<evidence type="ECO:0000256" key="2">
    <source>
        <dbReference type="ARBA" id="ARBA00023155"/>
    </source>
</evidence>
<evidence type="ECO:0000256" key="1">
    <source>
        <dbReference type="ARBA" id="ARBA00023125"/>
    </source>
</evidence>
<name>A0AA49QA59_9ANNE</name>
<feature type="compositionally biased region" description="Polar residues" evidence="6">
    <location>
        <begin position="315"/>
        <end position="329"/>
    </location>
</feature>
<evidence type="ECO:0000256" key="3">
    <source>
        <dbReference type="ARBA" id="ARBA00023242"/>
    </source>
</evidence>
<proteinExistence type="evidence at transcript level"/>
<feature type="DNA-binding region" description="Homeobox" evidence="4">
    <location>
        <begin position="333"/>
        <end position="392"/>
    </location>
</feature>
<dbReference type="PANTHER" id="PTHR45664:SF20">
    <property type="entry name" value="AGAP001560-PA"/>
    <property type="match status" value="1"/>
</dbReference>
<protein>
    <submittedName>
        <fullName evidence="8">Gsx1 protein</fullName>
    </submittedName>
</protein>
<feature type="region of interest" description="Disordered" evidence="6">
    <location>
        <begin position="279"/>
        <end position="335"/>
    </location>
</feature>
<reference evidence="8" key="1">
    <citation type="journal article" date="2023" name="Genes (Basel)">
        <title>Spatial Colinear but Broken Temporal Expression of Duplicated ParaHox Genes in Asexually Reproducing Annelids, Nais communis and Pristina longiseta.</title>
        <authorList>
            <person name="Kostyuchenko R.P."/>
            <person name="Amosov A.V."/>
        </authorList>
    </citation>
    <scope>NUCLEOTIDE SEQUENCE</scope>
</reference>
<organism evidence="8">
    <name type="scientific">Nais communis</name>
    <dbReference type="NCBI Taxonomy" id="188228"/>
    <lineage>
        <taxon>Eukaryota</taxon>
        <taxon>Metazoa</taxon>
        <taxon>Spiralia</taxon>
        <taxon>Lophotrochozoa</taxon>
        <taxon>Annelida</taxon>
        <taxon>Clitellata</taxon>
        <taxon>Oligochaeta</taxon>
        <taxon>Tubificida</taxon>
        <taxon>Tubificina</taxon>
        <taxon>Naididae</taxon>
        <taxon>Naidinae</taxon>
        <taxon>Nais</taxon>
    </lineage>
</organism>
<sequence>MTANQCCSRNNVQSQSFLVDSLLMKRDDKIGVDASTFSAAPSVFSDKLRSLVFDARAVRMTTLQMQQQQSSSIDIRQLYPISVANSSSVTTVTSDVVAQPPSTTAAQRERLILEMVARGIELTDSAKCNGDPPVLVPQRPLPSSSLLPWSFSASFRRLMPQFCWCHNAASCVDASHIRHQHQPKSDRVHQYPVVHHSEQYRSPWLESLIVRQQSAAMNQSPWSTCLPICHSTANSFNAVDLRHPVDAPQSTSTCGSEDGRDSGNQFYACAALSPFVSSSSLKSHSRGVDRSNISNSALEDSSDDDLESTGEESDVTGTGMTTDITSASHHATKRRMRTAFTSRQLLELERQFGANMYLSRLRRIEIAACLQLSEKQIKIWFQNRRVKYKKEMCSPVAMATSSATVGTGISDVRGSSDVSSCTCRHQLQQQPPQLLRTCTQRNRNRDQ</sequence>
<feature type="domain" description="Homeobox" evidence="7">
    <location>
        <begin position="331"/>
        <end position="391"/>
    </location>
</feature>
<evidence type="ECO:0000256" key="5">
    <source>
        <dbReference type="RuleBase" id="RU000682"/>
    </source>
</evidence>
<dbReference type="GO" id="GO:0000978">
    <property type="term" value="F:RNA polymerase II cis-regulatory region sequence-specific DNA binding"/>
    <property type="evidence" value="ECO:0007669"/>
    <property type="project" value="TreeGrafter"/>
</dbReference>
<dbReference type="Gene3D" id="1.10.10.60">
    <property type="entry name" value="Homeodomain-like"/>
    <property type="match status" value="1"/>
</dbReference>
<dbReference type="PROSITE" id="PS00027">
    <property type="entry name" value="HOMEOBOX_1"/>
    <property type="match status" value="1"/>
</dbReference>
<keyword evidence="3 4" id="KW-0539">Nucleus</keyword>
<dbReference type="AlphaFoldDB" id="A0AA49QA59"/>
<dbReference type="SUPFAM" id="SSF46689">
    <property type="entry name" value="Homeodomain-like"/>
    <property type="match status" value="1"/>
</dbReference>
<dbReference type="PRINTS" id="PR00024">
    <property type="entry name" value="HOMEOBOX"/>
</dbReference>
<dbReference type="InterPro" id="IPR020479">
    <property type="entry name" value="HD_metazoa"/>
</dbReference>
<dbReference type="PROSITE" id="PS50071">
    <property type="entry name" value="HOMEOBOX_2"/>
    <property type="match status" value="1"/>
</dbReference>
<evidence type="ECO:0000256" key="4">
    <source>
        <dbReference type="PROSITE-ProRule" id="PRU00108"/>
    </source>
</evidence>
<accession>A0AA49QA59</accession>
<dbReference type="EMBL" id="OR050790">
    <property type="protein sequence ID" value="WKZ08247.1"/>
    <property type="molecule type" value="mRNA"/>
</dbReference>
<dbReference type="InterPro" id="IPR017970">
    <property type="entry name" value="Homeobox_CS"/>
</dbReference>
<feature type="compositionally biased region" description="Acidic residues" evidence="6">
    <location>
        <begin position="300"/>
        <end position="314"/>
    </location>
</feature>
<comment type="subcellular location">
    <subcellularLocation>
        <location evidence="4 5">Nucleus</location>
    </subcellularLocation>
</comment>
<dbReference type="InterPro" id="IPR009057">
    <property type="entry name" value="Homeodomain-like_sf"/>
</dbReference>
<dbReference type="GO" id="GO:0005634">
    <property type="term" value="C:nucleus"/>
    <property type="evidence" value="ECO:0007669"/>
    <property type="project" value="UniProtKB-SubCell"/>
</dbReference>
<dbReference type="GO" id="GO:0000981">
    <property type="term" value="F:DNA-binding transcription factor activity, RNA polymerase II-specific"/>
    <property type="evidence" value="ECO:0007669"/>
    <property type="project" value="InterPro"/>
</dbReference>
<evidence type="ECO:0000313" key="8">
    <source>
        <dbReference type="EMBL" id="WKZ08247.1"/>
    </source>
</evidence>
<dbReference type="PANTHER" id="PTHR45664">
    <property type="entry name" value="PROTEIN ZERKNUELLT 1-RELATED"/>
    <property type="match status" value="1"/>
</dbReference>
<dbReference type="SMART" id="SM00389">
    <property type="entry name" value="HOX"/>
    <property type="match status" value="1"/>
</dbReference>
<dbReference type="Pfam" id="PF00046">
    <property type="entry name" value="Homeodomain"/>
    <property type="match status" value="1"/>
</dbReference>
<dbReference type="InterPro" id="IPR001356">
    <property type="entry name" value="HD"/>
</dbReference>
<reference evidence="8" key="2">
    <citation type="submission" date="2023-05" db="EMBL/GenBank/DDBJ databases">
        <authorList>
            <person name="Kostyuchenko R.P."/>
        </authorList>
    </citation>
    <scope>NUCLEOTIDE SEQUENCE</scope>
</reference>
<evidence type="ECO:0000259" key="7">
    <source>
        <dbReference type="PROSITE" id="PS50071"/>
    </source>
</evidence>
<keyword evidence="1 4" id="KW-0238">DNA-binding</keyword>